<evidence type="ECO:0000256" key="2">
    <source>
        <dbReference type="ARBA" id="ARBA00022692"/>
    </source>
</evidence>
<dbReference type="AlphaFoldDB" id="A0A1H6CDD1"/>
<dbReference type="RefSeq" id="WP_103939642.1">
    <property type="nucleotide sequence ID" value="NZ_FNVO01000009.1"/>
</dbReference>
<proteinExistence type="predicted"/>
<dbReference type="GO" id="GO:0012505">
    <property type="term" value="C:endomembrane system"/>
    <property type="evidence" value="ECO:0007669"/>
    <property type="project" value="UniProtKB-SubCell"/>
</dbReference>
<evidence type="ECO:0000313" key="7">
    <source>
        <dbReference type="EMBL" id="SEG70843.1"/>
    </source>
</evidence>
<name>A0A1H6CDD1_9ACTN</name>
<evidence type="ECO:0000256" key="4">
    <source>
        <dbReference type="ARBA" id="ARBA00023136"/>
    </source>
</evidence>
<accession>A0A1H6CDD1</accession>
<evidence type="ECO:0000256" key="1">
    <source>
        <dbReference type="ARBA" id="ARBA00004127"/>
    </source>
</evidence>
<feature type="domain" description="DUF1232" evidence="6">
    <location>
        <begin position="55"/>
        <end position="90"/>
    </location>
</feature>
<dbReference type="Proteomes" id="UP000236723">
    <property type="component" value="Unassembled WGS sequence"/>
</dbReference>
<evidence type="ECO:0000256" key="3">
    <source>
        <dbReference type="ARBA" id="ARBA00022989"/>
    </source>
</evidence>
<comment type="subcellular location">
    <subcellularLocation>
        <location evidence="1">Endomembrane system</location>
        <topology evidence="1">Multi-pass membrane protein</topology>
    </subcellularLocation>
</comment>
<keyword evidence="2 5" id="KW-0812">Transmembrane</keyword>
<keyword evidence="4 5" id="KW-0472">Membrane</keyword>
<keyword evidence="8" id="KW-1185">Reference proteome</keyword>
<protein>
    <recommendedName>
        <fullName evidence="6">DUF1232 domain-containing protein</fullName>
    </recommendedName>
</protein>
<sequence>MDKSRRTAAAGQAWQIYRETQRPGAPGLWQRARAVPGMIRDAARGDYKGLGHGKLALLLFGVVYLLSPLDAIPEFLPFIGVADDLGVALWMLATLVSNAGDYVDWRQGRPGVVTGEVITDPS</sequence>
<dbReference type="OrthoDB" id="5147173at2"/>
<evidence type="ECO:0000313" key="8">
    <source>
        <dbReference type="Proteomes" id="UP000236723"/>
    </source>
</evidence>
<keyword evidence="3 5" id="KW-1133">Transmembrane helix</keyword>
<dbReference type="InterPro" id="IPR010652">
    <property type="entry name" value="DUF1232"/>
</dbReference>
<feature type="transmembrane region" description="Helical" evidence="5">
    <location>
        <begin position="50"/>
        <end position="69"/>
    </location>
</feature>
<organism evidence="7 8">
    <name type="scientific">Thermomonospora echinospora</name>
    <dbReference type="NCBI Taxonomy" id="1992"/>
    <lineage>
        <taxon>Bacteria</taxon>
        <taxon>Bacillati</taxon>
        <taxon>Actinomycetota</taxon>
        <taxon>Actinomycetes</taxon>
        <taxon>Streptosporangiales</taxon>
        <taxon>Thermomonosporaceae</taxon>
        <taxon>Thermomonospora</taxon>
    </lineage>
</organism>
<dbReference type="EMBL" id="FNVO01000009">
    <property type="protein sequence ID" value="SEG70843.1"/>
    <property type="molecule type" value="Genomic_DNA"/>
</dbReference>
<reference evidence="8" key="1">
    <citation type="submission" date="2016-10" db="EMBL/GenBank/DDBJ databases">
        <authorList>
            <person name="Varghese N."/>
            <person name="Submissions S."/>
        </authorList>
    </citation>
    <scope>NUCLEOTIDE SEQUENCE [LARGE SCALE GENOMIC DNA]</scope>
    <source>
        <strain evidence="8">DSM 43163</strain>
    </source>
</reference>
<evidence type="ECO:0000259" key="6">
    <source>
        <dbReference type="Pfam" id="PF06803"/>
    </source>
</evidence>
<evidence type="ECO:0000256" key="5">
    <source>
        <dbReference type="SAM" id="Phobius"/>
    </source>
</evidence>
<gene>
    <name evidence="7" type="ORF">SAMN04489712_109211</name>
</gene>
<dbReference type="Pfam" id="PF06803">
    <property type="entry name" value="DUF1232"/>
    <property type="match status" value="1"/>
</dbReference>